<gene>
    <name evidence="1" type="ORF">DUNSADRAFT_16507</name>
</gene>
<dbReference type="SUPFAM" id="SSF117289">
    <property type="entry name" value="Nucleoporin domain"/>
    <property type="match status" value="1"/>
</dbReference>
<evidence type="ECO:0000313" key="2">
    <source>
        <dbReference type="Proteomes" id="UP000815325"/>
    </source>
</evidence>
<accession>A0ABQ7G3F3</accession>
<reference evidence="1" key="1">
    <citation type="submission" date="2017-08" db="EMBL/GenBank/DDBJ databases">
        <authorList>
            <person name="Polle J.E."/>
            <person name="Barry K."/>
            <person name="Cushman J."/>
            <person name="Schmutz J."/>
            <person name="Tran D."/>
            <person name="Hathwaick L.T."/>
            <person name="Yim W.C."/>
            <person name="Jenkins J."/>
            <person name="Mckie-Krisberg Z.M."/>
            <person name="Prochnik S."/>
            <person name="Lindquist E."/>
            <person name="Dockter R.B."/>
            <person name="Adam C."/>
            <person name="Molina H."/>
            <person name="Bunkerborg J."/>
            <person name="Jin E."/>
            <person name="Buchheim M."/>
            <person name="Magnuson J."/>
        </authorList>
    </citation>
    <scope>NUCLEOTIDE SEQUENCE</scope>
    <source>
        <strain evidence="1">CCAP 19/18</strain>
    </source>
</reference>
<sequence length="158" mass="17692">MSFAFKKFRFFSSAEVPGHAWPHHATCSAPNKACMACGCENGSIQLLDESFQPLASFAAHGYRVFEVIWLQVCTLCHTHVKQETLVQKWTRLLVKGVEKCHENVTASMYTAIMPLPSQTPQPCFCQQGHHGHTVSVKYIACHDRHHDDASHCNDALPT</sequence>
<evidence type="ECO:0008006" key="3">
    <source>
        <dbReference type="Google" id="ProtNLM"/>
    </source>
</evidence>
<comment type="caution">
    <text evidence="1">The sequence shown here is derived from an EMBL/GenBank/DDBJ whole genome shotgun (WGS) entry which is preliminary data.</text>
</comment>
<dbReference type="EMBL" id="MU070199">
    <property type="protein sequence ID" value="KAF5829136.1"/>
    <property type="molecule type" value="Genomic_DNA"/>
</dbReference>
<organism evidence="1 2">
    <name type="scientific">Dunaliella salina</name>
    <name type="common">Green alga</name>
    <name type="synonym">Protococcus salinus</name>
    <dbReference type="NCBI Taxonomy" id="3046"/>
    <lineage>
        <taxon>Eukaryota</taxon>
        <taxon>Viridiplantae</taxon>
        <taxon>Chlorophyta</taxon>
        <taxon>core chlorophytes</taxon>
        <taxon>Chlorophyceae</taxon>
        <taxon>CS clade</taxon>
        <taxon>Chlamydomonadales</taxon>
        <taxon>Dunaliellaceae</taxon>
        <taxon>Dunaliella</taxon>
    </lineage>
</organism>
<protein>
    <recommendedName>
        <fullName evidence="3">Encoded protein</fullName>
    </recommendedName>
</protein>
<proteinExistence type="predicted"/>
<dbReference type="Proteomes" id="UP000815325">
    <property type="component" value="Unassembled WGS sequence"/>
</dbReference>
<name>A0ABQ7G3F3_DUNSA</name>
<evidence type="ECO:0000313" key="1">
    <source>
        <dbReference type="EMBL" id="KAF5829136.1"/>
    </source>
</evidence>
<keyword evidence="2" id="KW-1185">Reference proteome</keyword>